<name>A0A0N4YH13_NIPBR</name>
<evidence type="ECO:0000313" key="2">
    <source>
        <dbReference type="Proteomes" id="UP000271162"/>
    </source>
</evidence>
<reference evidence="3" key="1">
    <citation type="submission" date="2017-02" db="UniProtKB">
        <authorList>
            <consortium name="WormBaseParasite"/>
        </authorList>
    </citation>
    <scope>IDENTIFICATION</scope>
</reference>
<evidence type="ECO:0000313" key="1">
    <source>
        <dbReference type="EMBL" id="VDL79719.1"/>
    </source>
</evidence>
<dbReference type="Proteomes" id="UP000271162">
    <property type="component" value="Unassembled WGS sequence"/>
</dbReference>
<accession>A0A0N4YH13</accession>
<sequence>MADILDRVLNVFHRRLLRILHSAILLVIQSKLSYLLLLEV</sequence>
<dbReference type="AlphaFoldDB" id="A0A0N4YH13"/>
<evidence type="ECO:0000313" key="3">
    <source>
        <dbReference type="WBParaSite" id="NBR_0001612301-mRNA-1"/>
    </source>
</evidence>
<reference evidence="1 2" key="2">
    <citation type="submission" date="2018-11" db="EMBL/GenBank/DDBJ databases">
        <authorList>
            <consortium name="Pathogen Informatics"/>
        </authorList>
    </citation>
    <scope>NUCLEOTIDE SEQUENCE [LARGE SCALE GENOMIC DNA]</scope>
</reference>
<dbReference type="WBParaSite" id="NBR_0001612301-mRNA-1">
    <property type="protein sequence ID" value="NBR_0001612301-mRNA-1"/>
    <property type="gene ID" value="NBR_0001612301"/>
</dbReference>
<organism evidence="3">
    <name type="scientific">Nippostrongylus brasiliensis</name>
    <name type="common">Rat hookworm</name>
    <dbReference type="NCBI Taxonomy" id="27835"/>
    <lineage>
        <taxon>Eukaryota</taxon>
        <taxon>Metazoa</taxon>
        <taxon>Ecdysozoa</taxon>
        <taxon>Nematoda</taxon>
        <taxon>Chromadorea</taxon>
        <taxon>Rhabditida</taxon>
        <taxon>Rhabditina</taxon>
        <taxon>Rhabditomorpha</taxon>
        <taxon>Strongyloidea</taxon>
        <taxon>Heligmosomidae</taxon>
        <taxon>Nippostrongylus</taxon>
    </lineage>
</organism>
<protein>
    <submittedName>
        <fullName evidence="1 3">Uncharacterized protein</fullName>
    </submittedName>
</protein>
<keyword evidence="2" id="KW-1185">Reference proteome</keyword>
<dbReference type="EMBL" id="UYSL01022050">
    <property type="protein sequence ID" value="VDL79719.1"/>
    <property type="molecule type" value="Genomic_DNA"/>
</dbReference>
<proteinExistence type="predicted"/>
<gene>
    <name evidence="1" type="ORF">NBR_LOCUS16124</name>
</gene>